<protein>
    <submittedName>
        <fullName evidence="1">DNA-binding protein</fullName>
    </submittedName>
</protein>
<keyword evidence="2" id="KW-1185">Reference proteome</keyword>
<dbReference type="RefSeq" id="WP_344033187.1">
    <property type="nucleotide sequence ID" value="NZ_BAAABX010000093.1"/>
</dbReference>
<dbReference type="Proteomes" id="UP001500879">
    <property type="component" value="Unassembled WGS sequence"/>
</dbReference>
<dbReference type="GO" id="GO:0003677">
    <property type="term" value="F:DNA binding"/>
    <property type="evidence" value="ECO:0007669"/>
    <property type="project" value="UniProtKB-KW"/>
</dbReference>
<name>A0ABN0Z8P6_9ACTN</name>
<organism evidence="1 2">
    <name type="scientific">Streptomyces luteireticuli</name>
    <dbReference type="NCBI Taxonomy" id="173858"/>
    <lineage>
        <taxon>Bacteria</taxon>
        <taxon>Bacillati</taxon>
        <taxon>Actinomycetota</taxon>
        <taxon>Actinomycetes</taxon>
        <taxon>Kitasatosporales</taxon>
        <taxon>Streptomycetaceae</taxon>
        <taxon>Streptomyces</taxon>
    </lineage>
</organism>
<dbReference type="EMBL" id="BAAABX010000093">
    <property type="protein sequence ID" value="GAA0439144.1"/>
    <property type="molecule type" value="Genomic_DNA"/>
</dbReference>
<accession>A0ABN0Z8P6</accession>
<comment type="caution">
    <text evidence="1">The sequence shown here is derived from an EMBL/GenBank/DDBJ whole genome shotgun (WGS) entry which is preliminary data.</text>
</comment>
<gene>
    <name evidence="1" type="ORF">GCM10010357_70690</name>
</gene>
<evidence type="ECO:0000313" key="2">
    <source>
        <dbReference type="Proteomes" id="UP001500879"/>
    </source>
</evidence>
<evidence type="ECO:0000313" key="1">
    <source>
        <dbReference type="EMBL" id="GAA0439144.1"/>
    </source>
</evidence>
<sequence>MITFFRYLLDERQLHDYRAFLPVFQQAARELARIEENPGLARLEPALKTFEGWYYQGRLPQRDARRVLASMFGYSIEQLWARVSDDGPVSRPTPLFAANHTDDHRADPGAKLYEMRRTADMAARRAADFAMGAEQGQIGHETMGLVTDRVTSLVEEYPRVPLSHIWDELAQTQDDIFRLIEGGRAKALQIRDLHILAAIVSFHLGKGCHDMGDAKLAMVQARVAGVCAAQADHTALTALVFGLKSLISYWSGRGGQALTYARQGIQACEDERGTVGVWLAGLEARAAALLGDEESARIALRRAQDQRERVIPDDLDAFGGLLTFPVKKELYYRVETEVLLGSAQIAAAERAVQEFSDPDDPEWSFGDQAGAQCNLALTRLHGGEIEGAAEALRPVLDLAPAQRNRGIVVSAARVGNATLRSPARDAVTARDIRAEIEAYTTQRTALPR</sequence>
<keyword evidence="1" id="KW-0238">DNA-binding</keyword>
<proteinExistence type="predicted"/>
<reference evidence="1 2" key="1">
    <citation type="journal article" date="2019" name="Int. J. Syst. Evol. Microbiol.">
        <title>The Global Catalogue of Microorganisms (GCM) 10K type strain sequencing project: providing services to taxonomists for standard genome sequencing and annotation.</title>
        <authorList>
            <consortium name="The Broad Institute Genomics Platform"/>
            <consortium name="The Broad Institute Genome Sequencing Center for Infectious Disease"/>
            <person name="Wu L."/>
            <person name="Ma J."/>
        </authorList>
    </citation>
    <scope>NUCLEOTIDE SEQUENCE [LARGE SCALE GENOMIC DNA]</scope>
    <source>
        <strain evidence="1 2">JCM 4788</strain>
    </source>
</reference>